<dbReference type="PANTHER" id="PTHR34488:SF1">
    <property type="entry name" value="SI:CH211-245H14.1-RELATED"/>
    <property type="match status" value="1"/>
</dbReference>
<dbReference type="GeneTree" id="ENSGT01110000267317"/>
<reference evidence="1" key="2">
    <citation type="submission" date="2025-08" db="UniProtKB">
        <authorList>
            <consortium name="Ensembl"/>
        </authorList>
    </citation>
    <scope>IDENTIFICATION</scope>
</reference>
<reference evidence="1" key="3">
    <citation type="submission" date="2025-09" db="UniProtKB">
        <authorList>
            <consortium name="Ensembl"/>
        </authorList>
    </citation>
    <scope>IDENTIFICATION</scope>
</reference>
<dbReference type="PANTHER" id="PTHR34488">
    <property type="entry name" value="SI:CH211-245H14.1-RELATED"/>
    <property type="match status" value="1"/>
</dbReference>
<reference evidence="2" key="1">
    <citation type="submission" date="2013-10" db="EMBL/GenBank/DDBJ databases">
        <authorList>
            <person name="Schartl M."/>
            <person name="Warren W."/>
        </authorList>
    </citation>
    <scope>NUCLEOTIDE SEQUENCE [LARGE SCALE GENOMIC DNA]</scope>
    <source>
        <strain evidence="2">female</strain>
    </source>
</reference>
<organism evidence="1 2">
    <name type="scientific">Poecilia formosa</name>
    <name type="common">Amazon molly</name>
    <name type="synonym">Limia formosa</name>
    <dbReference type="NCBI Taxonomy" id="48698"/>
    <lineage>
        <taxon>Eukaryota</taxon>
        <taxon>Metazoa</taxon>
        <taxon>Chordata</taxon>
        <taxon>Craniata</taxon>
        <taxon>Vertebrata</taxon>
        <taxon>Euteleostomi</taxon>
        <taxon>Actinopterygii</taxon>
        <taxon>Neopterygii</taxon>
        <taxon>Teleostei</taxon>
        <taxon>Neoteleostei</taxon>
        <taxon>Acanthomorphata</taxon>
        <taxon>Ovalentaria</taxon>
        <taxon>Atherinomorphae</taxon>
        <taxon>Cyprinodontiformes</taxon>
        <taxon>Poeciliidae</taxon>
        <taxon>Poeciliinae</taxon>
        <taxon>Poecilia</taxon>
    </lineage>
</organism>
<dbReference type="EMBL" id="AYCK01014694">
    <property type="status" value="NOT_ANNOTATED_CDS"/>
    <property type="molecule type" value="Genomic_DNA"/>
</dbReference>
<dbReference type="AlphaFoldDB" id="A0A096M3Z4"/>
<evidence type="ECO:0000313" key="1">
    <source>
        <dbReference type="Ensembl" id="ENSPFOP00000026135.1"/>
    </source>
</evidence>
<accession>A0A096M3Z4</accession>
<proteinExistence type="predicted"/>
<protein>
    <submittedName>
        <fullName evidence="1">Uncharacterized protein</fullName>
    </submittedName>
</protein>
<keyword evidence="2" id="KW-1185">Reference proteome</keyword>
<sequence>FPPPTPVVKVHYTPISDMFGADAAIMTKLKNNLNLVKTTRGNCSVIIVFCPVSRSFESEIRSAMENFPVSSSGKPFILVLMHHTRDHDYSTAGCDTSEMLKHVFYVHVFYHETEKGLVRCNQNAMAIKDIERK</sequence>
<evidence type="ECO:0000313" key="2">
    <source>
        <dbReference type="Proteomes" id="UP000028760"/>
    </source>
</evidence>
<dbReference type="Proteomes" id="UP000028760">
    <property type="component" value="Unassembled WGS sequence"/>
</dbReference>
<name>A0A096M3Z4_POEFO</name>
<dbReference type="Ensembl" id="ENSPFOT00000026608.1">
    <property type="protein sequence ID" value="ENSPFOP00000026135.1"/>
    <property type="gene ID" value="ENSPFOG00000022446.1"/>
</dbReference>